<comment type="caution">
    <text evidence="1">The sequence shown here is derived from an EMBL/GenBank/DDBJ whole genome shotgun (WGS) entry which is preliminary data.</text>
</comment>
<protein>
    <submittedName>
        <fullName evidence="1">Uncharacterized protein</fullName>
    </submittedName>
</protein>
<dbReference type="Proteomes" id="UP001597475">
    <property type="component" value="Unassembled WGS sequence"/>
</dbReference>
<proteinExistence type="predicted"/>
<evidence type="ECO:0000313" key="1">
    <source>
        <dbReference type="EMBL" id="MFD2609782.1"/>
    </source>
</evidence>
<reference evidence="2" key="1">
    <citation type="journal article" date="2019" name="Int. J. Syst. Evol. Microbiol.">
        <title>The Global Catalogue of Microorganisms (GCM) 10K type strain sequencing project: providing services to taxonomists for standard genome sequencing and annotation.</title>
        <authorList>
            <consortium name="The Broad Institute Genomics Platform"/>
            <consortium name="The Broad Institute Genome Sequencing Center for Infectious Disease"/>
            <person name="Wu L."/>
            <person name="Ma J."/>
        </authorList>
    </citation>
    <scope>NUCLEOTIDE SEQUENCE [LARGE SCALE GENOMIC DNA]</scope>
    <source>
        <strain evidence="2">KCTC 33842</strain>
    </source>
</reference>
<gene>
    <name evidence="1" type="ORF">ACFSR9_10095</name>
</gene>
<dbReference type="EMBL" id="JBHUMK010000043">
    <property type="protein sequence ID" value="MFD2609782.1"/>
    <property type="molecule type" value="Genomic_DNA"/>
</dbReference>
<accession>A0ABW5P397</accession>
<name>A0ABW5P397_9DEIO</name>
<evidence type="ECO:0000313" key="2">
    <source>
        <dbReference type="Proteomes" id="UP001597475"/>
    </source>
</evidence>
<sequence length="246" mass="25789">MKAARFRFAAGRQARASAVVGLGLSVCLGLTLGLAAAQPLPAGWTARLAALLPLPAQSASIMERRSSLSMIELSMRVVNVGGDPAALKEVMASAARGVTPTYNERLGITRKEFQNYLAFQPTLAPARTLKLPVTRDAARLTFGDAPGLGGVLKGVSIDLRSGELSTPEGFSAKPVGVPAGSGNRDLDIRSGFQWKVIGNSPQSGNGVRGTLNLWQLGSGQVLLSYSRTSMIHNVTSSGEVILSYAR</sequence>
<organism evidence="1 2">
    <name type="scientific">Deinococcus taklimakanensis</name>
    <dbReference type="NCBI Taxonomy" id="536443"/>
    <lineage>
        <taxon>Bacteria</taxon>
        <taxon>Thermotogati</taxon>
        <taxon>Deinococcota</taxon>
        <taxon>Deinococci</taxon>
        <taxon>Deinococcales</taxon>
        <taxon>Deinococcaceae</taxon>
        <taxon>Deinococcus</taxon>
    </lineage>
</organism>
<keyword evidence="2" id="KW-1185">Reference proteome</keyword>
<dbReference type="RefSeq" id="WP_386845418.1">
    <property type="nucleotide sequence ID" value="NZ_JBHUMK010000043.1"/>
</dbReference>